<gene>
    <name evidence="2" type="ORF">FNU76_01825</name>
</gene>
<keyword evidence="3" id="KW-1185">Reference proteome</keyword>
<reference evidence="3" key="1">
    <citation type="submission" date="2019-07" db="EMBL/GenBank/DDBJ databases">
        <title>Chitinimonas sp. nov., isolated from Ny-Alesund, arctica soil.</title>
        <authorList>
            <person name="Xu Q."/>
            <person name="Peng F."/>
        </authorList>
    </citation>
    <scope>NUCLEOTIDE SEQUENCE [LARGE SCALE GENOMIC DNA]</scope>
    <source>
        <strain evidence="3">R3-44</strain>
    </source>
</reference>
<evidence type="ECO:0000313" key="3">
    <source>
        <dbReference type="Proteomes" id="UP000317550"/>
    </source>
</evidence>
<organism evidence="2 3">
    <name type="scientific">Chitinimonas arctica</name>
    <dbReference type="NCBI Taxonomy" id="2594795"/>
    <lineage>
        <taxon>Bacteria</taxon>
        <taxon>Pseudomonadati</taxon>
        <taxon>Pseudomonadota</taxon>
        <taxon>Betaproteobacteria</taxon>
        <taxon>Neisseriales</taxon>
        <taxon>Chitinibacteraceae</taxon>
        <taxon>Chitinimonas</taxon>
    </lineage>
</organism>
<dbReference type="EMBL" id="CP041730">
    <property type="protein sequence ID" value="QDQ25192.1"/>
    <property type="molecule type" value="Genomic_DNA"/>
</dbReference>
<evidence type="ECO:0000313" key="2">
    <source>
        <dbReference type="EMBL" id="QDQ25192.1"/>
    </source>
</evidence>
<dbReference type="KEGG" id="cari:FNU76_01825"/>
<name>A0A516SAM1_9NEIS</name>
<sequence>MQCYSQMLEAEMVLAQYERGTSHLIKWLTKLNYPGELTSAINILEEVVGKSLLKYREVKHWPCPEDRVPFEFPGEADLLAHRSDISLRRDKARVARAEVLVALDTAGLNICRWLRDGGKVSFLLDANQPESFEALAYMVDMVHTTFHSLRMAAQNQVLPSHFPDHLHRHWDRLRSFLTDRSERLAGMLDKYQLLEKNRSDEQGGAFNPGRLPDVRADWLEVLSCLKQLEGYLELQHACLQQEQPVRPSLIAMIKSSRPMQTQLHTEPGRSSTHQPRASAADALLEASCRDMSSLAKDSRLLDRICSAVAVGGAATLKLGDCSYRVEALPDGRKLRAVRQGGDNGRMPLLLRVKEFFQHRLADGSVSSRAERIGKLLQSQPPRAEVLEVGQTLQGISALAKAYECAIKVQPHAEGERSGQSFTSRLAKLQERYAVLICDANATNTADQFLVETHLLKNELAEALEDRLRHTYCALPIANALYYSALEGGQIERSILHGALYTIYSERRKFLLEQRSLVGHPRTYTALFLAAQQSALDKLETELAKLDRPTAAQFDVRNGRLDSQQWAREIQPLFRALEGFMPLVDEAEHARYIADVARVLEGEAEHQQNERNKHPAGSKPGESAKIREGGLDSALLSLEMLNPHHPDFEAEVEGIRQRLIREYKGAVGSSISLLGDNGWTPDGLATYAQYREAGKAVPGD</sequence>
<feature type="compositionally biased region" description="Basic and acidic residues" evidence="1">
    <location>
        <begin position="602"/>
        <end position="612"/>
    </location>
</feature>
<dbReference type="AlphaFoldDB" id="A0A516SAM1"/>
<feature type="region of interest" description="Disordered" evidence="1">
    <location>
        <begin position="602"/>
        <end position="624"/>
    </location>
</feature>
<proteinExistence type="predicted"/>
<dbReference type="Proteomes" id="UP000317550">
    <property type="component" value="Chromosome"/>
</dbReference>
<protein>
    <submittedName>
        <fullName evidence="2">Uncharacterized protein</fullName>
    </submittedName>
</protein>
<evidence type="ECO:0000256" key="1">
    <source>
        <dbReference type="SAM" id="MobiDB-lite"/>
    </source>
</evidence>
<accession>A0A516SAM1</accession>